<reference evidence="7" key="1">
    <citation type="submission" date="2025-08" db="UniProtKB">
        <authorList>
            <consortium name="Ensembl"/>
        </authorList>
    </citation>
    <scope>IDENTIFICATION</scope>
</reference>
<dbReference type="GO" id="GO:0004435">
    <property type="term" value="F:phosphatidylinositol-4,5-bisphosphate phospholipase C activity"/>
    <property type="evidence" value="ECO:0007669"/>
    <property type="project" value="UniProtKB-EC"/>
</dbReference>
<evidence type="ECO:0000313" key="7">
    <source>
        <dbReference type="Ensembl" id="ENSPMEP00000028213.1"/>
    </source>
</evidence>
<dbReference type="SUPFAM" id="SSF49562">
    <property type="entry name" value="C2 domain (Calcium/lipid-binding domain, CaLB)"/>
    <property type="match status" value="1"/>
</dbReference>
<dbReference type="Gene3D" id="2.60.40.150">
    <property type="entry name" value="C2 domain"/>
    <property type="match status" value="1"/>
</dbReference>
<dbReference type="AlphaFoldDB" id="A0A3B3YM29"/>
<evidence type="ECO:0000259" key="6">
    <source>
        <dbReference type="Pfam" id="PF00168"/>
    </source>
</evidence>
<dbReference type="STRING" id="48701.ENSPMEP00000028213"/>
<dbReference type="PANTHER" id="PTHR10336">
    <property type="entry name" value="PHOSPHOINOSITIDE-SPECIFIC PHOSPHOLIPASE C FAMILY PROTEIN"/>
    <property type="match status" value="1"/>
</dbReference>
<comment type="cofactor">
    <cofactor evidence="1">
        <name>Ca(2+)</name>
        <dbReference type="ChEBI" id="CHEBI:29108"/>
    </cofactor>
</comment>
<dbReference type="Pfam" id="PF00168">
    <property type="entry name" value="C2"/>
    <property type="match status" value="1"/>
</dbReference>
<dbReference type="Ensembl" id="ENSPMET00000031274.1">
    <property type="protein sequence ID" value="ENSPMEP00000028213.1"/>
    <property type="gene ID" value="ENSPMEG00000013152.1"/>
</dbReference>
<keyword evidence="4" id="KW-0443">Lipid metabolism</keyword>
<name>A0A3B3YM29_9TELE</name>
<dbReference type="InterPro" id="IPR035892">
    <property type="entry name" value="C2_domain_sf"/>
</dbReference>
<evidence type="ECO:0000256" key="2">
    <source>
        <dbReference type="ARBA" id="ARBA00022801"/>
    </source>
</evidence>
<evidence type="ECO:0000256" key="1">
    <source>
        <dbReference type="ARBA" id="ARBA00001913"/>
    </source>
</evidence>
<dbReference type="GO" id="GO:0060470">
    <property type="term" value="P:positive regulation of cytosolic calcium ion concentration involved in egg activation"/>
    <property type="evidence" value="ECO:0007669"/>
    <property type="project" value="TreeGrafter"/>
</dbReference>
<reference evidence="7" key="2">
    <citation type="submission" date="2025-09" db="UniProtKB">
        <authorList>
            <consortium name="Ensembl"/>
        </authorList>
    </citation>
    <scope>IDENTIFICATION</scope>
</reference>
<dbReference type="Proteomes" id="UP000261480">
    <property type="component" value="Unplaced"/>
</dbReference>
<dbReference type="PANTHER" id="PTHR10336:SF29">
    <property type="entry name" value="1-PHOSPHATIDYLINOSITOL 4,5-BISPHOSPHATE PHOSPHODIESTERASE ZETA-1"/>
    <property type="match status" value="1"/>
</dbReference>
<protein>
    <recommendedName>
        <fullName evidence="6">C2 domain-containing protein</fullName>
    </recommendedName>
</protein>
<dbReference type="InterPro" id="IPR000008">
    <property type="entry name" value="C2_dom"/>
</dbReference>
<keyword evidence="8" id="KW-1185">Reference proteome</keyword>
<feature type="domain" description="C2" evidence="6">
    <location>
        <begin position="10"/>
        <end position="58"/>
    </location>
</feature>
<accession>A0A3B3YM29</accession>
<keyword evidence="2" id="KW-0378">Hydrolase</keyword>
<comment type="catalytic activity">
    <reaction evidence="5">
        <text>a 1,2-diacyl-sn-glycero-3-phospho-(1D-myo-inositol-4,5-bisphosphate) + H2O = 1D-myo-inositol 1,4,5-trisphosphate + a 1,2-diacyl-sn-glycerol + H(+)</text>
        <dbReference type="Rhea" id="RHEA:33179"/>
        <dbReference type="ChEBI" id="CHEBI:15377"/>
        <dbReference type="ChEBI" id="CHEBI:15378"/>
        <dbReference type="ChEBI" id="CHEBI:17815"/>
        <dbReference type="ChEBI" id="CHEBI:58456"/>
        <dbReference type="ChEBI" id="CHEBI:203600"/>
        <dbReference type="EC" id="3.1.4.11"/>
    </reaction>
    <physiologicalReaction direction="left-to-right" evidence="5">
        <dbReference type="Rhea" id="RHEA:33180"/>
    </physiologicalReaction>
</comment>
<keyword evidence="3" id="KW-0106">Calcium</keyword>
<evidence type="ECO:0000313" key="8">
    <source>
        <dbReference type="Proteomes" id="UP000261480"/>
    </source>
</evidence>
<dbReference type="GO" id="GO:0035556">
    <property type="term" value="P:intracellular signal transduction"/>
    <property type="evidence" value="ECO:0007669"/>
    <property type="project" value="InterPro"/>
</dbReference>
<evidence type="ECO:0000256" key="5">
    <source>
        <dbReference type="ARBA" id="ARBA00023674"/>
    </source>
</evidence>
<evidence type="ECO:0000256" key="4">
    <source>
        <dbReference type="ARBA" id="ARBA00023098"/>
    </source>
</evidence>
<dbReference type="GO" id="GO:0005634">
    <property type="term" value="C:nucleus"/>
    <property type="evidence" value="ECO:0007669"/>
    <property type="project" value="TreeGrafter"/>
</dbReference>
<proteinExistence type="predicted"/>
<dbReference type="CDD" id="cd00275">
    <property type="entry name" value="C2_PLC_like"/>
    <property type="match status" value="1"/>
</dbReference>
<sequence length="83" mass="9647">MVIFTPPAMTPRWDTDMNFNITVPELCLIRFCVRDQMTLFKSEFVGQYTMPFTSLKKGYRWVPLLSRQGCSLDPASLFVLVSY</sequence>
<dbReference type="InterPro" id="IPR001192">
    <property type="entry name" value="PI-PLC_fam"/>
</dbReference>
<evidence type="ECO:0000256" key="3">
    <source>
        <dbReference type="ARBA" id="ARBA00022837"/>
    </source>
</evidence>
<dbReference type="GO" id="GO:0006629">
    <property type="term" value="P:lipid metabolic process"/>
    <property type="evidence" value="ECO:0007669"/>
    <property type="project" value="UniProtKB-KW"/>
</dbReference>
<organism evidence="7 8">
    <name type="scientific">Poecilia mexicana</name>
    <dbReference type="NCBI Taxonomy" id="48701"/>
    <lineage>
        <taxon>Eukaryota</taxon>
        <taxon>Metazoa</taxon>
        <taxon>Chordata</taxon>
        <taxon>Craniata</taxon>
        <taxon>Vertebrata</taxon>
        <taxon>Euteleostomi</taxon>
        <taxon>Actinopterygii</taxon>
        <taxon>Neopterygii</taxon>
        <taxon>Teleostei</taxon>
        <taxon>Neoteleostei</taxon>
        <taxon>Acanthomorphata</taxon>
        <taxon>Ovalentaria</taxon>
        <taxon>Atherinomorphae</taxon>
        <taxon>Cyprinodontiformes</taxon>
        <taxon>Poeciliidae</taxon>
        <taxon>Poeciliinae</taxon>
        <taxon>Poecilia</taxon>
    </lineage>
</organism>